<evidence type="ECO:0000256" key="3">
    <source>
        <dbReference type="PROSITE-ProRule" id="PRU00464"/>
    </source>
</evidence>
<accession>A0A1G2MJ93</accession>
<dbReference type="GO" id="GO:0009117">
    <property type="term" value="P:nucleotide metabolic process"/>
    <property type="evidence" value="ECO:0007669"/>
    <property type="project" value="TreeGrafter"/>
</dbReference>
<sequence length="135" mass="15300">MDCLFCKIIAGKIQANKVWENDQFLVFPTISPINPGHLLLIPKEHYEYVYDIPEFLYSKLFLCAKNVAVILKKATGAKRIGMAIEGFGVDHVHIHLIPINHVNEINPLAAKNASEKDLREIQERLVPFFAGMKSE</sequence>
<proteinExistence type="predicted"/>
<dbReference type="InterPro" id="IPR001310">
    <property type="entry name" value="Histidine_triad_HIT"/>
</dbReference>
<evidence type="ECO:0000256" key="1">
    <source>
        <dbReference type="PIRSR" id="PIRSR601310-1"/>
    </source>
</evidence>
<dbReference type="PANTHER" id="PTHR46648">
    <property type="entry name" value="HIT FAMILY PROTEIN 1"/>
    <property type="match status" value="1"/>
</dbReference>
<dbReference type="InterPro" id="IPR036265">
    <property type="entry name" value="HIT-like_sf"/>
</dbReference>
<protein>
    <recommendedName>
        <fullName evidence="4">HIT domain-containing protein</fullName>
    </recommendedName>
</protein>
<gene>
    <name evidence="5" type="ORF">A3D50_01965</name>
</gene>
<dbReference type="GO" id="GO:0003824">
    <property type="term" value="F:catalytic activity"/>
    <property type="evidence" value="ECO:0007669"/>
    <property type="project" value="InterPro"/>
</dbReference>
<dbReference type="Gene3D" id="3.30.428.10">
    <property type="entry name" value="HIT-like"/>
    <property type="match status" value="1"/>
</dbReference>
<dbReference type="Proteomes" id="UP000178413">
    <property type="component" value="Unassembled WGS sequence"/>
</dbReference>
<dbReference type="PRINTS" id="PR00332">
    <property type="entry name" value="HISTRIAD"/>
</dbReference>
<dbReference type="InterPro" id="IPR011146">
    <property type="entry name" value="HIT-like"/>
</dbReference>
<feature type="active site" description="Tele-AMP-histidine intermediate" evidence="1">
    <location>
        <position position="93"/>
    </location>
</feature>
<evidence type="ECO:0000256" key="2">
    <source>
        <dbReference type="PIRSR" id="PIRSR601310-3"/>
    </source>
</evidence>
<dbReference type="Pfam" id="PF01230">
    <property type="entry name" value="HIT"/>
    <property type="match status" value="1"/>
</dbReference>
<dbReference type="PANTHER" id="PTHR46648:SF1">
    <property type="entry name" value="ADENOSINE 5'-MONOPHOSPHORAMIDASE HNT1"/>
    <property type="match status" value="1"/>
</dbReference>
<reference evidence="5 6" key="1">
    <citation type="journal article" date="2016" name="Nat. Commun.">
        <title>Thousands of microbial genomes shed light on interconnected biogeochemical processes in an aquifer system.</title>
        <authorList>
            <person name="Anantharaman K."/>
            <person name="Brown C.T."/>
            <person name="Hug L.A."/>
            <person name="Sharon I."/>
            <person name="Castelle C.J."/>
            <person name="Probst A.J."/>
            <person name="Thomas B.C."/>
            <person name="Singh A."/>
            <person name="Wilkins M.J."/>
            <person name="Karaoz U."/>
            <person name="Brodie E.L."/>
            <person name="Williams K.H."/>
            <person name="Hubbard S.S."/>
            <person name="Banfield J.F."/>
        </authorList>
    </citation>
    <scope>NUCLEOTIDE SEQUENCE [LARGE SCALE GENOMIC DNA]</scope>
</reference>
<organism evidence="5 6">
    <name type="scientific">Candidatus Taylorbacteria bacterium RIFCSPHIGHO2_02_FULL_44_12</name>
    <dbReference type="NCBI Taxonomy" id="1802308"/>
    <lineage>
        <taxon>Bacteria</taxon>
        <taxon>Candidatus Tayloriibacteriota</taxon>
    </lineage>
</organism>
<name>A0A1G2MJ93_9BACT</name>
<dbReference type="PROSITE" id="PS51084">
    <property type="entry name" value="HIT_2"/>
    <property type="match status" value="1"/>
</dbReference>
<dbReference type="SUPFAM" id="SSF54197">
    <property type="entry name" value="HIT-like"/>
    <property type="match status" value="1"/>
</dbReference>
<dbReference type="EMBL" id="MHRM01000014">
    <property type="protein sequence ID" value="OHA23953.1"/>
    <property type="molecule type" value="Genomic_DNA"/>
</dbReference>
<evidence type="ECO:0000313" key="5">
    <source>
        <dbReference type="EMBL" id="OHA23953.1"/>
    </source>
</evidence>
<evidence type="ECO:0000313" key="6">
    <source>
        <dbReference type="Proteomes" id="UP000178413"/>
    </source>
</evidence>
<feature type="short sequence motif" description="Histidine triad motif" evidence="2 3">
    <location>
        <begin position="91"/>
        <end position="95"/>
    </location>
</feature>
<feature type="domain" description="HIT" evidence="4">
    <location>
        <begin position="4"/>
        <end position="107"/>
    </location>
</feature>
<comment type="caution">
    <text evidence="5">The sequence shown here is derived from an EMBL/GenBank/DDBJ whole genome shotgun (WGS) entry which is preliminary data.</text>
</comment>
<dbReference type="STRING" id="1802308.A3D50_01965"/>
<dbReference type="AlphaFoldDB" id="A0A1G2MJ93"/>
<evidence type="ECO:0000259" key="4">
    <source>
        <dbReference type="PROSITE" id="PS51084"/>
    </source>
</evidence>